<dbReference type="Pfam" id="PF00255">
    <property type="entry name" value="GSHPx"/>
    <property type="match status" value="1"/>
</dbReference>
<dbReference type="GO" id="GO:0004601">
    <property type="term" value="F:peroxidase activity"/>
    <property type="evidence" value="ECO:0007669"/>
    <property type="project" value="UniProtKB-KW"/>
</dbReference>
<protein>
    <recommendedName>
        <fullName evidence="4">Glutathione peroxidase</fullName>
    </recommendedName>
</protein>
<dbReference type="InterPro" id="IPR000889">
    <property type="entry name" value="Glutathione_peroxidase"/>
</dbReference>
<evidence type="ECO:0000256" key="3">
    <source>
        <dbReference type="ARBA" id="ARBA00023002"/>
    </source>
</evidence>
<dbReference type="PANTHER" id="PTHR11592">
    <property type="entry name" value="GLUTATHIONE PEROXIDASE"/>
    <property type="match status" value="1"/>
</dbReference>
<keyword evidence="3 4" id="KW-0560">Oxidoreductase</keyword>
<dbReference type="PANTHER" id="PTHR11592:SF78">
    <property type="entry name" value="GLUTATHIONE PEROXIDASE"/>
    <property type="match status" value="1"/>
</dbReference>
<feature type="domain" description="Thioredoxin" evidence="5">
    <location>
        <begin position="1"/>
        <end position="181"/>
    </location>
</feature>
<dbReference type="PIRSF" id="PIRSF000303">
    <property type="entry name" value="Glutathion_perox"/>
    <property type="match status" value="1"/>
</dbReference>
<dbReference type="PROSITE" id="PS51352">
    <property type="entry name" value="THIOREDOXIN_2"/>
    <property type="match status" value="1"/>
</dbReference>
<sequence>MSVYDFQVNSIDGKPVKLSVYQGKVLLIVNTASKCGYSRQFAGLQELYESYQDQGFEILGFPCNQFNEKEPGTNPEVAEFCKSSFGVTFPLFEKLDVRGPSAHPLFQYLAGQAPFQGFDTQTSNGRWMKDFLQEKYPDVYAGDGIKWNFSKFLIGRDGRVFGRYETTIEPFELESDIKSLL</sequence>
<keyword evidence="2 4" id="KW-0575">Peroxidase</keyword>
<dbReference type="PROSITE" id="PS00763">
    <property type="entry name" value="GLUTATHIONE_PEROXID_2"/>
    <property type="match status" value="1"/>
</dbReference>
<organism evidence="6 7">
    <name type="scientific">Paenibacillus medicaginis</name>
    <dbReference type="NCBI Taxonomy" id="1470560"/>
    <lineage>
        <taxon>Bacteria</taxon>
        <taxon>Bacillati</taxon>
        <taxon>Bacillota</taxon>
        <taxon>Bacilli</taxon>
        <taxon>Bacillales</taxon>
        <taxon>Paenibacillaceae</taxon>
        <taxon>Paenibacillus</taxon>
    </lineage>
</organism>
<evidence type="ECO:0000256" key="1">
    <source>
        <dbReference type="ARBA" id="ARBA00006926"/>
    </source>
</evidence>
<gene>
    <name evidence="6" type="ORF">ACE5LO_07430</name>
</gene>
<evidence type="ECO:0000313" key="7">
    <source>
        <dbReference type="Proteomes" id="UP001580430"/>
    </source>
</evidence>
<comment type="caution">
    <text evidence="6">The sequence shown here is derived from an EMBL/GenBank/DDBJ whole genome shotgun (WGS) entry which is preliminary data.</text>
</comment>
<dbReference type="Gene3D" id="3.40.30.10">
    <property type="entry name" value="Glutaredoxin"/>
    <property type="match status" value="1"/>
</dbReference>
<dbReference type="InterPro" id="IPR029760">
    <property type="entry name" value="GPX_CS"/>
</dbReference>
<comment type="similarity">
    <text evidence="1 4">Belongs to the glutathione peroxidase family.</text>
</comment>
<proteinExistence type="inferred from homology"/>
<reference evidence="6 7" key="1">
    <citation type="submission" date="2024-09" db="EMBL/GenBank/DDBJ databases">
        <title>Paenibacillus zeirhizospherea sp. nov., isolated from surface of the maize (Zea mays) roots in a horticulture field, Hungary.</title>
        <authorList>
            <person name="Marton D."/>
            <person name="Farkas M."/>
            <person name="Bedics A."/>
            <person name="Toth E."/>
            <person name="Tancsics A."/>
            <person name="Boka K."/>
            <person name="Marati G."/>
            <person name="Kriszt B."/>
            <person name="Cserhati M."/>
        </authorList>
    </citation>
    <scope>NUCLEOTIDE SEQUENCE [LARGE SCALE GENOMIC DNA]</scope>
    <source>
        <strain evidence="6 7">JCM 18446</strain>
    </source>
</reference>
<name>A0ABV5BY73_9BACL</name>
<keyword evidence="7" id="KW-1185">Reference proteome</keyword>
<dbReference type="InterPro" id="IPR013766">
    <property type="entry name" value="Thioredoxin_domain"/>
</dbReference>
<evidence type="ECO:0000259" key="5">
    <source>
        <dbReference type="PROSITE" id="PS51352"/>
    </source>
</evidence>
<dbReference type="CDD" id="cd00340">
    <property type="entry name" value="GSH_Peroxidase"/>
    <property type="match status" value="1"/>
</dbReference>
<dbReference type="SUPFAM" id="SSF52833">
    <property type="entry name" value="Thioredoxin-like"/>
    <property type="match status" value="1"/>
</dbReference>
<accession>A0ABV5BY73</accession>
<dbReference type="PROSITE" id="PS51355">
    <property type="entry name" value="GLUTATHIONE_PEROXID_3"/>
    <property type="match status" value="1"/>
</dbReference>
<evidence type="ECO:0000256" key="2">
    <source>
        <dbReference type="ARBA" id="ARBA00022559"/>
    </source>
</evidence>
<dbReference type="Proteomes" id="UP001580430">
    <property type="component" value="Unassembled WGS sequence"/>
</dbReference>
<dbReference type="RefSeq" id="WP_375519399.1">
    <property type="nucleotide sequence ID" value="NZ_JBHIRY010000005.1"/>
</dbReference>
<dbReference type="PRINTS" id="PR01011">
    <property type="entry name" value="GLUTPROXDASE"/>
</dbReference>
<dbReference type="InterPro" id="IPR036249">
    <property type="entry name" value="Thioredoxin-like_sf"/>
</dbReference>
<evidence type="ECO:0000313" key="6">
    <source>
        <dbReference type="EMBL" id="MFB5760224.1"/>
    </source>
</evidence>
<evidence type="ECO:0000256" key="4">
    <source>
        <dbReference type="RuleBase" id="RU000499"/>
    </source>
</evidence>
<dbReference type="EMBL" id="JBHIRY010000005">
    <property type="protein sequence ID" value="MFB5760224.1"/>
    <property type="molecule type" value="Genomic_DNA"/>
</dbReference>